<keyword evidence="2" id="KW-1185">Reference proteome</keyword>
<dbReference type="Proteomes" id="UP000319756">
    <property type="component" value="Chromosome"/>
</dbReference>
<dbReference type="OrthoDB" id="1707280at2"/>
<protein>
    <submittedName>
        <fullName evidence="1">Uncharacterized protein</fullName>
    </submittedName>
</protein>
<dbReference type="EMBL" id="CP035485">
    <property type="protein sequence ID" value="QDI90228.1"/>
    <property type="molecule type" value="Genomic_DNA"/>
</dbReference>
<dbReference type="KEGG" id="sale:EPH95_02780"/>
<sequence>MEFQSITKEMYTTSQRIDKASKEVFKLAKERAEAERSYRIALHQEIIHLRNEGMPASLINDVARGRCADLKFERDSALEMHRSALAALESIQVQGSLLQTISRNQEYM</sequence>
<gene>
    <name evidence="1" type="ORF">EPH95_02780</name>
</gene>
<evidence type="ECO:0000313" key="2">
    <source>
        <dbReference type="Proteomes" id="UP000319756"/>
    </source>
</evidence>
<name>A0A514LEE0_9BACI</name>
<proteinExistence type="predicted"/>
<dbReference type="RefSeq" id="WP_142087144.1">
    <property type="nucleotide sequence ID" value="NZ_CP035485.1"/>
</dbReference>
<organism evidence="1 2">
    <name type="scientific">Salicibibacter halophilus</name>
    <dbReference type="NCBI Taxonomy" id="2502791"/>
    <lineage>
        <taxon>Bacteria</taxon>
        <taxon>Bacillati</taxon>
        <taxon>Bacillota</taxon>
        <taxon>Bacilli</taxon>
        <taxon>Bacillales</taxon>
        <taxon>Bacillaceae</taxon>
        <taxon>Salicibibacter</taxon>
    </lineage>
</organism>
<dbReference type="AlphaFoldDB" id="A0A514LEE0"/>
<reference evidence="2" key="1">
    <citation type="submission" date="2019-01" db="EMBL/GenBank/DDBJ databases">
        <title>Genomic analysis of Salicibibacter sp. NKC3-5.</title>
        <authorList>
            <person name="Oh Y.J."/>
        </authorList>
    </citation>
    <scope>NUCLEOTIDE SEQUENCE [LARGE SCALE GENOMIC DNA]</scope>
    <source>
        <strain evidence="2">NKC3-5</strain>
    </source>
</reference>
<accession>A0A514LEE0</accession>
<evidence type="ECO:0000313" key="1">
    <source>
        <dbReference type="EMBL" id="QDI90228.1"/>
    </source>
</evidence>